<dbReference type="InterPro" id="IPR023753">
    <property type="entry name" value="FAD/NAD-binding_dom"/>
</dbReference>
<dbReference type="SUPFAM" id="SSF55424">
    <property type="entry name" value="FAD/NAD-linked reductases, dimerisation (C-terminal) domain"/>
    <property type="match status" value="1"/>
</dbReference>
<dbReference type="SUPFAM" id="SSF51905">
    <property type="entry name" value="FAD/NAD(P)-binding domain"/>
    <property type="match status" value="1"/>
</dbReference>
<dbReference type="Gene3D" id="3.30.390.30">
    <property type="match status" value="1"/>
</dbReference>
<dbReference type="PRINTS" id="PR00411">
    <property type="entry name" value="PNDRDTASEI"/>
</dbReference>
<dbReference type="AlphaFoldDB" id="A0A2T4IA12"/>
<keyword evidence="9" id="KW-0547">Nucleotide-binding</keyword>
<keyword evidence="6" id="KW-1015">Disulfide bond</keyword>
<feature type="binding site" evidence="9">
    <location>
        <position position="260"/>
    </location>
    <ligand>
        <name>NAD(+)</name>
        <dbReference type="ChEBI" id="CHEBI:57540"/>
    </ligand>
</feature>
<feature type="active site" description="Proton acceptor" evidence="8">
    <location>
        <position position="435"/>
    </location>
</feature>
<proteinExistence type="inferred from homology"/>
<feature type="domain" description="FAD/NAD(P)-binding" evidence="13">
    <location>
        <begin position="4"/>
        <end position="313"/>
    </location>
</feature>
<keyword evidence="3 9" id="KW-0274">FAD</keyword>
<protein>
    <submittedName>
        <fullName evidence="14">Dihydrolipoyl dehydrogenase</fullName>
    </submittedName>
</protein>
<evidence type="ECO:0000256" key="1">
    <source>
        <dbReference type="ARBA" id="ARBA00007532"/>
    </source>
</evidence>
<evidence type="ECO:0000256" key="11">
    <source>
        <dbReference type="RuleBase" id="RU003691"/>
    </source>
</evidence>
<gene>
    <name evidence="14" type="primary">pdhD</name>
    <name evidence="14" type="ORF">MLEAa_4320</name>
</gene>
<dbReference type="GO" id="GO:0004148">
    <property type="term" value="F:dihydrolipoyl dehydrogenase (NADH) activity"/>
    <property type="evidence" value="ECO:0007669"/>
    <property type="project" value="TreeGrafter"/>
</dbReference>
<organism evidence="14 15">
    <name type="scientific">Mycoplasma leachii 06049</name>
    <dbReference type="NCBI Taxonomy" id="1188244"/>
    <lineage>
        <taxon>Bacteria</taxon>
        <taxon>Bacillati</taxon>
        <taxon>Mycoplasmatota</taxon>
        <taxon>Mollicutes</taxon>
        <taxon>Mycoplasmataceae</taxon>
        <taxon>Mycoplasma</taxon>
    </lineage>
</organism>
<evidence type="ECO:0000256" key="7">
    <source>
        <dbReference type="ARBA" id="ARBA00023284"/>
    </source>
</evidence>
<feature type="binding site" evidence="9">
    <location>
        <begin position="137"/>
        <end position="139"/>
    </location>
    <ligand>
        <name>FAD</name>
        <dbReference type="ChEBI" id="CHEBI:57692"/>
    </ligand>
</feature>
<dbReference type="PRINTS" id="PR00368">
    <property type="entry name" value="FADPNR"/>
</dbReference>
<feature type="disulfide bond" description="Redox-active" evidence="10">
    <location>
        <begin position="41"/>
        <end position="46"/>
    </location>
</feature>
<dbReference type="Pfam" id="PF02852">
    <property type="entry name" value="Pyr_redox_dim"/>
    <property type="match status" value="1"/>
</dbReference>
<feature type="binding site" evidence="9">
    <location>
        <position position="113"/>
    </location>
    <ligand>
        <name>FAD</name>
        <dbReference type="ChEBI" id="CHEBI:57692"/>
    </ligand>
</feature>
<evidence type="ECO:0000256" key="6">
    <source>
        <dbReference type="ARBA" id="ARBA00023157"/>
    </source>
</evidence>
<evidence type="ECO:0000256" key="8">
    <source>
        <dbReference type="PIRSR" id="PIRSR000350-2"/>
    </source>
</evidence>
<evidence type="ECO:0000259" key="12">
    <source>
        <dbReference type="Pfam" id="PF02852"/>
    </source>
</evidence>
<feature type="binding site" evidence="9">
    <location>
        <position position="50"/>
    </location>
    <ligand>
        <name>FAD</name>
        <dbReference type="ChEBI" id="CHEBI:57692"/>
    </ligand>
</feature>
<comment type="cofactor">
    <cofactor evidence="9">
        <name>FAD</name>
        <dbReference type="ChEBI" id="CHEBI:57692"/>
    </cofactor>
    <text evidence="9">Binds 1 FAD per subunit.</text>
</comment>
<evidence type="ECO:0000313" key="14">
    <source>
        <dbReference type="EMBL" id="PTD31411.1"/>
    </source>
</evidence>
<keyword evidence="5 9" id="KW-0520">NAD</keyword>
<feature type="binding site" evidence="9">
    <location>
        <position position="299"/>
    </location>
    <ligand>
        <name>FAD</name>
        <dbReference type="ChEBI" id="CHEBI:57692"/>
    </ligand>
</feature>
<comment type="similarity">
    <text evidence="1 11">Belongs to the class-I pyridine nucleotide-disulfide oxidoreductase family.</text>
</comment>
<dbReference type="GO" id="GO:0050660">
    <property type="term" value="F:flavin adenine dinucleotide binding"/>
    <property type="evidence" value="ECO:0007669"/>
    <property type="project" value="TreeGrafter"/>
</dbReference>
<name>A0A2T4IA12_9MOLU</name>
<dbReference type="InterPro" id="IPR001100">
    <property type="entry name" value="Pyr_nuc-diS_OxRdtase"/>
</dbReference>
<dbReference type="GO" id="GO:0006103">
    <property type="term" value="P:2-oxoglutarate metabolic process"/>
    <property type="evidence" value="ECO:0007669"/>
    <property type="project" value="TreeGrafter"/>
</dbReference>
<sequence length="454" mass="51485">MEKFDVVVLGAGPGGYSLANILSINKLKVALIEKEDLGGTCINKGCIPTKTLIKSAKVLELVKNAKNYGVFTNDIKYDIKKIQQRRLENKTFFNSSIQKQLDLNNVKFFKGFGEVLDQNSIKINEQIIYFDKLVLATGSRSKVINFQGIEESIKNGYLINSDQALYLESVPKSMVIIGDGPISLEFAYFYNTLGVEVTILTNVDFLSRFDMDIQKSVKQYFDLKNIRVIDRVNIKRIDLDKVYYDDNNFVQAEKILLAVGRQANNESFKNLDIKKDKNGFVLVDDLMKTNFNNIYAIGDITGLTLLSSVAYKTGDIVARNILKYNDSEKFYKNLVPWAIYLNPEIAGVGLTEQQLIEQKIEFESLIINSKALPRAHADGIVADYSFIKFLIDKQTDQILGCFMMIETANILINQIALFMQQKLTFTQLQRSVYTHPTIAEALYYSSRIKGIKSK</sequence>
<dbReference type="Gene3D" id="3.50.50.60">
    <property type="entry name" value="FAD/NAD(P)-binding domain"/>
    <property type="match status" value="2"/>
</dbReference>
<dbReference type="InterPro" id="IPR036188">
    <property type="entry name" value="FAD/NAD-bd_sf"/>
</dbReference>
<feature type="binding site" evidence="9">
    <location>
        <begin position="178"/>
        <end position="185"/>
    </location>
    <ligand>
        <name>NAD(+)</name>
        <dbReference type="ChEBI" id="CHEBI:57540"/>
    </ligand>
</feature>
<dbReference type="InterPro" id="IPR012999">
    <property type="entry name" value="Pyr_OxRdtase_I_AS"/>
</dbReference>
<evidence type="ECO:0000256" key="10">
    <source>
        <dbReference type="PIRSR" id="PIRSR000350-4"/>
    </source>
</evidence>
<evidence type="ECO:0000256" key="3">
    <source>
        <dbReference type="ARBA" id="ARBA00022827"/>
    </source>
</evidence>
<dbReference type="Pfam" id="PF07992">
    <property type="entry name" value="Pyr_redox_2"/>
    <property type="match status" value="1"/>
</dbReference>
<dbReference type="EMBL" id="LAUU01000008">
    <property type="protein sequence ID" value="PTD31411.1"/>
    <property type="molecule type" value="Genomic_DNA"/>
</dbReference>
<dbReference type="PANTHER" id="PTHR22912">
    <property type="entry name" value="DISULFIDE OXIDOREDUCTASE"/>
    <property type="match status" value="1"/>
</dbReference>
<dbReference type="InterPro" id="IPR016156">
    <property type="entry name" value="FAD/NAD-linked_Rdtase_dimer_sf"/>
</dbReference>
<evidence type="ECO:0000259" key="13">
    <source>
        <dbReference type="Pfam" id="PF07992"/>
    </source>
</evidence>
<dbReference type="InterPro" id="IPR004099">
    <property type="entry name" value="Pyr_nucl-diS_OxRdtase_dimer"/>
</dbReference>
<dbReference type="PIRSF" id="PIRSF000350">
    <property type="entry name" value="Mercury_reductase_MerA"/>
    <property type="match status" value="1"/>
</dbReference>
<evidence type="ECO:0000256" key="4">
    <source>
        <dbReference type="ARBA" id="ARBA00023002"/>
    </source>
</evidence>
<feature type="domain" description="Pyridine nucleotide-disulphide oxidoreductase dimerisation" evidence="12">
    <location>
        <begin position="335"/>
        <end position="442"/>
    </location>
</feature>
<keyword evidence="2 11" id="KW-0285">Flavoprotein</keyword>
<evidence type="ECO:0000313" key="15">
    <source>
        <dbReference type="Proteomes" id="UP000241093"/>
    </source>
</evidence>
<comment type="caution">
    <text evidence="14">The sequence shown here is derived from an EMBL/GenBank/DDBJ whole genome shotgun (WGS) entry which is preliminary data.</text>
</comment>
<evidence type="ECO:0000256" key="9">
    <source>
        <dbReference type="PIRSR" id="PIRSR000350-3"/>
    </source>
</evidence>
<dbReference type="PANTHER" id="PTHR22912:SF217">
    <property type="entry name" value="DIHYDROLIPOYL DEHYDROGENASE"/>
    <property type="match status" value="1"/>
</dbReference>
<keyword evidence="7 11" id="KW-0676">Redox-active center</keyword>
<reference evidence="14 15" key="1">
    <citation type="submission" date="2015-04" db="EMBL/GenBank/DDBJ databases">
        <title>Genome sequence of Mycoplasma leachii strain 06049.</title>
        <authorList>
            <person name="Sirand-Pugnet P."/>
            <person name="Breton M."/>
            <person name="Dordet-Frisoni E."/>
            <person name="Baranowski E."/>
            <person name="Barre A."/>
            <person name="Couture C."/>
            <person name="Dupuy V."/>
            <person name="Gaurivaud P."/>
            <person name="Jacob D."/>
            <person name="Lemaitre C."/>
            <person name="Manso-Silvan L."/>
            <person name="Nikolski M."/>
            <person name="Nouvel L.-X."/>
            <person name="Poumarat F."/>
            <person name="Tardy F."/>
            <person name="Thebault P."/>
            <person name="Theil S."/>
            <person name="Citti C."/>
            <person name="Thiaucourt F."/>
            <person name="Blanchard A."/>
        </authorList>
    </citation>
    <scope>NUCLEOTIDE SEQUENCE [LARGE SCALE GENOMIC DNA]</scope>
    <source>
        <strain evidence="14 15">06049</strain>
    </source>
</reference>
<evidence type="ECO:0000256" key="5">
    <source>
        <dbReference type="ARBA" id="ARBA00023027"/>
    </source>
</evidence>
<dbReference type="RefSeq" id="WP_107669761.1">
    <property type="nucleotide sequence ID" value="NZ_LAUU01000008.1"/>
</dbReference>
<evidence type="ECO:0000256" key="2">
    <source>
        <dbReference type="ARBA" id="ARBA00022630"/>
    </source>
</evidence>
<dbReference type="NCBIfam" id="NF004945">
    <property type="entry name" value="PRK06292.2-3"/>
    <property type="match status" value="1"/>
</dbReference>
<dbReference type="Proteomes" id="UP000241093">
    <property type="component" value="Unassembled WGS sequence"/>
</dbReference>
<accession>A0A2T4IA12</accession>
<dbReference type="InterPro" id="IPR050151">
    <property type="entry name" value="Class-I_Pyr_Nuc-Dis_Oxidored"/>
</dbReference>
<keyword evidence="4 11" id="KW-0560">Oxidoreductase</keyword>
<dbReference type="PROSITE" id="PS00076">
    <property type="entry name" value="PYRIDINE_REDOX_1"/>
    <property type="match status" value="1"/>
</dbReference>